<gene>
    <name evidence="1" type="ORF">DAPK24_042970</name>
</gene>
<sequence length="480" mass="55041">MKQYSVDEISISNFPNERVNEPAKIYLLLLSYVRHRFQYNFVNIYGTDFTVNSCVQTSRFYTHHCELNDGSYLPQNKVIKYELGDSYAQQFFNTNNLPPPGLEPNDEVYSKKILVEINGFLKRYKNEVDFCKGSIRTLTKSDVIKKVRVSKDQHLIRFLTNLQNNCPSNWKFDLYEKYGLNELVDDIGVFGSQTNEFITQRPIATQSQVEFDNNNNQGNVRLLNDMPIGDNDLSNYPETIQQLSRQILKQEKNTTENNADQSESIIIDNSSVPKHISEDNANQTVSIVESNYTNQTASFQSATGNQDYNVSDSIVEPPNNFIPETQTAISNGISSLETVSQSDVIQSEEFLATGSQIQQDSTKTFSANTHEMYCCGYSFGEDDVFLVRNINTGEYEILDTFELYLKMNRSEEKIYTLSFKSSDDVNKFIFKSDKPIPLTPDEFPEKEIFDGHFIRNIVLVNDDAFTRFSRGELDVCYQVS</sequence>
<comment type="caution">
    <text evidence="1">The sequence shown here is derived from an EMBL/GenBank/DDBJ whole genome shotgun (WGS) entry which is preliminary data.</text>
</comment>
<evidence type="ECO:0000313" key="2">
    <source>
        <dbReference type="Proteomes" id="UP001378960"/>
    </source>
</evidence>
<dbReference type="EMBL" id="BTGB01000009">
    <property type="protein sequence ID" value="GMM47699.1"/>
    <property type="molecule type" value="Genomic_DNA"/>
</dbReference>
<evidence type="ECO:0000313" key="1">
    <source>
        <dbReference type="EMBL" id="GMM47699.1"/>
    </source>
</evidence>
<reference evidence="1 2" key="1">
    <citation type="journal article" date="2023" name="Elife">
        <title>Identification of key yeast species and microbe-microbe interactions impacting larval growth of Drosophila in the wild.</title>
        <authorList>
            <person name="Mure A."/>
            <person name="Sugiura Y."/>
            <person name="Maeda R."/>
            <person name="Honda K."/>
            <person name="Sakurai N."/>
            <person name="Takahashi Y."/>
            <person name="Watada M."/>
            <person name="Katoh T."/>
            <person name="Gotoh A."/>
            <person name="Gotoh Y."/>
            <person name="Taniguchi I."/>
            <person name="Nakamura K."/>
            <person name="Hayashi T."/>
            <person name="Katayama T."/>
            <person name="Uemura T."/>
            <person name="Hattori Y."/>
        </authorList>
    </citation>
    <scope>NUCLEOTIDE SEQUENCE [LARGE SCALE GENOMIC DNA]</scope>
    <source>
        <strain evidence="1 2">PK-24</strain>
    </source>
</reference>
<dbReference type="AlphaFoldDB" id="A0AAV5R865"/>
<protein>
    <submittedName>
        <fullName evidence="1">Uncharacterized protein</fullName>
    </submittedName>
</protein>
<keyword evidence="2" id="KW-1185">Reference proteome</keyword>
<organism evidence="1 2">
    <name type="scientific">Pichia kluyveri</name>
    <name type="common">Yeast</name>
    <dbReference type="NCBI Taxonomy" id="36015"/>
    <lineage>
        <taxon>Eukaryota</taxon>
        <taxon>Fungi</taxon>
        <taxon>Dikarya</taxon>
        <taxon>Ascomycota</taxon>
        <taxon>Saccharomycotina</taxon>
        <taxon>Pichiomycetes</taxon>
        <taxon>Pichiales</taxon>
        <taxon>Pichiaceae</taxon>
        <taxon>Pichia</taxon>
    </lineage>
</organism>
<name>A0AAV5R865_PICKL</name>
<proteinExistence type="predicted"/>
<accession>A0AAV5R865</accession>
<dbReference type="Proteomes" id="UP001378960">
    <property type="component" value="Unassembled WGS sequence"/>
</dbReference>